<feature type="transmembrane region" description="Helical" evidence="6">
    <location>
        <begin position="144"/>
        <end position="162"/>
    </location>
</feature>
<evidence type="ECO:0000256" key="1">
    <source>
        <dbReference type="ARBA" id="ARBA00004651"/>
    </source>
</evidence>
<feature type="transmembrane region" description="Helical" evidence="6">
    <location>
        <begin position="20"/>
        <end position="40"/>
    </location>
</feature>
<evidence type="ECO:0000259" key="7">
    <source>
        <dbReference type="PROSITE" id="PS50850"/>
    </source>
</evidence>
<keyword evidence="2" id="KW-1003">Cell membrane</keyword>
<keyword evidence="3 6" id="KW-0812">Transmembrane</keyword>
<name>A0ABW1MJD0_9ACTN</name>
<keyword evidence="9" id="KW-1185">Reference proteome</keyword>
<keyword evidence="5 6" id="KW-0472">Membrane</keyword>
<accession>A0ABW1MJD0</accession>
<reference evidence="9" key="1">
    <citation type="journal article" date="2019" name="Int. J. Syst. Evol. Microbiol.">
        <title>The Global Catalogue of Microorganisms (GCM) 10K type strain sequencing project: providing services to taxonomists for standard genome sequencing and annotation.</title>
        <authorList>
            <consortium name="The Broad Institute Genomics Platform"/>
            <consortium name="The Broad Institute Genome Sequencing Center for Infectious Disease"/>
            <person name="Wu L."/>
            <person name="Ma J."/>
        </authorList>
    </citation>
    <scope>NUCLEOTIDE SEQUENCE [LARGE SCALE GENOMIC DNA]</scope>
    <source>
        <strain evidence="9">CGMCC 1.15180</strain>
    </source>
</reference>
<evidence type="ECO:0000256" key="4">
    <source>
        <dbReference type="ARBA" id="ARBA00022989"/>
    </source>
</evidence>
<dbReference type="Gene3D" id="1.20.1250.20">
    <property type="entry name" value="MFS general substrate transporter like domains"/>
    <property type="match status" value="1"/>
</dbReference>
<dbReference type="SUPFAM" id="SSF103473">
    <property type="entry name" value="MFS general substrate transporter"/>
    <property type="match status" value="1"/>
</dbReference>
<sequence length="170" mass="16857">MAAYSYVAPLLTERAGLPQTAVPLAMLGYGAGALTGTVFGGRRGDRRTYATLIPAAAVTAALLGAITLWATSSIAAVALVVLLGAAGMSTNPILVGEVVRIAGPGRALSMALATSSFQVGIAVGSWLGGVAFSSALGLKGPSMTGLALLLAALLPLGILAATRRRATAPR</sequence>
<dbReference type="EMBL" id="JBHSPX010000004">
    <property type="protein sequence ID" value="MFC6063906.1"/>
    <property type="molecule type" value="Genomic_DNA"/>
</dbReference>
<feature type="transmembrane region" description="Helical" evidence="6">
    <location>
        <begin position="76"/>
        <end position="95"/>
    </location>
</feature>
<evidence type="ECO:0000256" key="6">
    <source>
        <dbReference type="SAM" id="Phobius"/>
    </source>
</evidence>
<evidence type="ECO:0000313" key="8">
    <source>
        <dbReference type="EMBL" id="MFC6063906.1"/>
    </source>
</evidence>
<organism evidence="8 9">
    <name type="scientific">Streptomyces ochraceiscleroticus</name>
    <dbReference type="NCBI Taxonomy" id="47761"/>
    <lineage>
        <taxon>Bacteria</taxon>
        <taxon>Bacillati</taxon>
        <taxon>Actinomycetota</taxon>
        <taxon>Actinomycetes</taxon>
        <taxon>Kitasatosporales</taxon>
        <taxon>Streptomycetaceae</taxon>
        <taxon>Streptomyces</taxon>
    </lineage>
</organism>
<dbReference type="InterPro" id="IPR020846">
    <property type="entry name" value="MFS_dom"/>
</dbReference>
<feature type="transmembrane region" description="Helical" evidence="6">
    <location>
        <begin position="107"/>
        <end position="132"/>
    </location>
</feature>
<dbReference type="Proteomes" id="UP001596139">
    <property type="component" value="Unassembled WGS sequence"/>
</dbReference>
<dbReference type="PANTHER" id="PTHR43124">
    <property type="entry name" value="PURINE EFFLUX PUMP PBUE"/>
    <property type="match status" value="1"/>
</dbReference>
<dbReference type="PANTHER" id="PTHR43124:SF8">
    <property type="entry name" value="INNER MEMBRANE TRANSPORT PROTEIN YDHP"/>
    <property type="match status" value="1"/>
</dbReference>
<feature type="transmembrane region" description="Helical" evidence="6">
    <location>
        <begin position="52"/>
        <end position="70"/>
    </location>
</feature>
<dbReference type="PROSITE" id="PS50850">
    <property type="entry name" value="MFS"/>
    <property type="match status" value="1"/>
</dbReference>
<evidence type="ECO:0000313" key="9">
    <source>
        <dbReference type="Proteomes" id="UP001596139"/>
    </source>
</evidence>
<comment type="caution">
    <text evidence="8">The sequence shown here is derived from an EMBL/GenBank/DDBJ whole genome shotgun (WGS) entry which is preliminary data.</text>
</comment>
<comment type="subcellular location">
    <subcellularLocation>
        <location evidence="1">Cell membrane</location>
        <topology evidence="1">Multi-pass membrane protein</topology>
    </subcellularLocation>
</comment>
<evidence type="ECO:0000256" key="3">
    <source>
        <dbReference type="ARBA" id="ARBA00022692"/>
    </source>
</evidence>
<dbReference type="InterPro" id="IPR050189">
    <property type="entry name" value="MFS_Efflux_Transporters"/>
</dbReference>
<proteinExistence type="predicted"/>
<evidence type="ECO:0000256" key="2">
    <source>
        <dbReference type="ARBA" id="ARBA00022475"/>
    </source>
</evidence>
<keyword evidence="4 6" id="KW-1133">Transmembrane helix</keyword>
<protein>
    <submittedName>
        <fullName evidence="8">MFS transporter</fullName>
    </submittedName>
</protein>
<dbReference type="RefSeq" id="WP_051861471.1">
    <property type="nucleotide sequence ID" value="NZ_JBHSPX010000004.1"/>
</dbReference>
<feature type="domain" description="Major facilitator superfamily (MFS) profile" evidence="7">
    <location>
        <begin position="1"/>
        <end position="170"/>
    </location>
</feature>
<dbReference type="InterPro" id="IPR036259">
    <property type="entry name" value="MFS_trans_sf"/>
</dbReference>
<evidence type="ECO:0000256" key="5">
    <source>
        <dbReference type="ARBA" id="ARBA00023136"/>
    </source>
</evidence>
<gene>
    <name evidence="8" type="ORF">ACFP4F_15235</name>
</gene>